<feature type="transmembrane region" description="Helical" evidence="1">
    <location>
        <begin position="12"/>
        <end position="32"/>
    </location>
</feature>
<evidence type="ECO:0000313" key="3">
    <source>
        <dbReference type="Proteomes" id="UP000054078"/>
    </source>
</evidence>
<evidence type="ECO:0000256" key="1">
    <source>
        <dbReference type="SAM" id="Phobius"/>
    </source>
</evidence>
<dbReference type="EMBL" id="LOJF01000001">
    <property type="protein sequence ID" value="KUH59163.1"/>
    <property type="molecule type" value="Genomic_DNA"/>
</dbReference>
<keyword evidence="3" id="KW-1185">Reference proteome</keyword>
<dbReference type="RefSeq" id="WP_059053144.1">
    <property type="nucleotide sequence ID" value="NZ_LOJF01000001.1"/>
</dbReference>
<organism evidence="2 3">
    <name type="scientific">Tractidigestivibacter scatoligenes</name>
    <name type="common">Olsenella scatoligenes</name>
    <dbReference type="NCBI Taxonomy" id="1299998"/>
    <lineage>
        <taxon>Bacteria</taxon>
        <taxon>Bacillati</taxon>
        <taxon>Actinomycetota</taxon>
        <taxon>Coriobacteriia</taxon>
        <taxon>Coriobacteriales</taxon>
        <taxon>Atopobiaceae</taxon>
        <taxon>Tractidigestivibacter</taxon>
    </lineage>
</organism>
<feature type="transmembrane region" description="Helical" evidence="1">
    <location>
        <begin position="169"/>
        <end position="189"/>
    </location>
</feature>
<proteinExistence type="predicted"/>
<keyword evidence="1" id="KW-0812">Transmembrane</keyword>
<dbReference type="Proteomes" id="UP000054078">
    <property type="component" value="Unassembled WGS sequence"/>
</dbReference>
<feature type="transmembrane region" description="Helical" evidence="1">
    <location>
        <begin position="109"/>
        <end position="129"/>
    </location>
</feature>
<protein>
    <submittedName>
        <fullName evidence="2">Uncharacterized protein</fullName>
    </submittedName>
</protein>
<feature type="transmembrane region" description="Helical" evidence="1">
    <location>
        <begin position="44"/>
        <end position="64"/>
    </location>
</feature>
<dbReference type="AlphaFoldDB" id="A0A100YWV1"/>
<feature type="transmembrane region" description="Helical" evidence="1">
    <location>
        <begin position="76"/>
        <end position="97"/>
    </location>
</feature>
<name>A0A100YWV1_TRASO</name>
<feature type="transmembrane region" description="Helical" evidence="1">
    <location>
        <begin position="135"/>
        <end position="157"/>
    </location>
</feature>
<reference evidence="2 3" key="1">
    <citation type="submission" date="2015-12" db="EMBL/GenBank/DDBJ databases">
        <title>Draft Genome Sequence of Olsenella scatoligenes SK9K4T; a Producer of 3-Methylindole- (skatole) and 4-Methylphenol- (p-cresol) Isolated from Pig Feces.</title>
        <authorList>
            <person name="Li X."/>
            <person name="Borg B."/>
            <person name="Canibe N."/>
        </authorList>
    </citation>
    <scope>NUCLEOTIDE SEQUENCE [LARGE SCALE GENOMIC DNA]</scope>
    <source>
        <strain evidence="2 3">SK9K4</strain>
    </source>
</reference>
<gene>
    <name evidence="2" type="ORF">AUL39_02185</name>
</gene>
<sequence>MDAIAFEQMRQGHALMAACCALYLAWWVIFFWPKVSGGSAHGVLRTIGIVAILGSVACGVFGATRTCGGAASLAPTGVVVGCLVGAVVLYLALLGITQRMFQRQPTTELVLFVAWLGMEVCCALALGGAGQTGAAALVAVLAVVGFVVSLVCYVLYYRLEPLPSFVDGCVPLALIGVVSVVIACCLPAGA</sequence>
<keyword evidence="1" id="KW-1133">Transmembrane helix</keyword>
<keyword evidence="1" id="KW-0472">Membrane</keyword>
<comment type="caution">
    <text evidence="2">The sequence shown here is derived from an EMBL/GenBank/DDBJ whole genome shotgun (WGS) entry which is preliminary data.</text>
</comment>
<evidence type="ECO:0000313" key="2">
    <source>
        <dbReference type="EMBL" id="KUH59163.1"/>
    </source>
</evidence>
<dbReference type="OrthoDB" id="3193312at2"/>
<accession>A0A100YWV1</accession>